<dbReference type="InterPro" id="IPR001216">
    <property type="entry name" value="P-phosphate_BS"/>
</dbReference>
<dbReference type="Pfam" id="PF00291">
    <property type="entry name" value="PALP"/>
    <property type="match status" value="1"/>
</dbReference>
<reference evidence="17 18" key="1">
    <citation type="submission" date="2016-03" db="EMBL/GenBank/DDBJ databases">
        <authorList>
            <person name="Ploux O."/>
        </authorList>
    </citation>
    <scope>NUCLEOTIDE SEQUENCE [LARGE SCALE GENOMIC DNA]</scope>
    <source>
        <strain evidence="17 18">URUG2</strain>
    </source>
</reference>
<keyword evidence="10" id="KW-0472">Membrane</keyword>
<comment type="cofactor">
    <cofactor evidence="1">
        <name>pyridoxal 5'-phosphate</name>
        <dbReference type="ChEBI" id="CHEBI:597326"/>
    </cofactor>
</comment>
<evidence type="ECO:0000256" key="10">
    <source>
        <dbReference type="ARBA" id="ARBA00023136"/>
    </source>
</evidence>
<keyword evidence="9" id="KW-0496">Mitochondrion</keyword>
<dbReference type="PROSITE" id="PS00901">
    <property type="entry name" value="CYS_SYNTHASE"/>
    <property type="match status" value="1"/>
</dbReference>
<dbReference type="InterPro" id="IPR050214">
    <property type="entry name" value="Cys_Synth/Cystath_Beta-Synth"/>
</dbReference>
<dbReference type="OrthoDB" id="10259545at2759"/>
<keyword evidence="7" id="KW-1000">Mitochondrion outer membrane</keyword>
<comment type="similarity">
    <text evidence="3">Belongs to the cysteine synthase/cystathionine beta-synthase family.</text>
</comment>
<dbReference type="Proteomes" id="UP000225277">
    <property type="component" value="Unassembled WGS sequence"/>
</dbReference>
<evidence type="ECO:0000256" key="11">
    <source>
        <dbReference type="ARBA" id="ARBA00047931"/>
    </source>
</evidence>
<dbReference type="GO" id="GO:0006535">
    <property type="term" value="P:cysteine biosynthetic process from serine"/>
    <property type="evidence" value="ECO:0007669"/>
    <property type="project" value="InterPro"/>
</dbReference>
<proteinExistence type="inferred from homology"/>
<dbReference type="GO" id="GO:0005741">
    <property type="term" value="C:mitochondrial outer membrane"/>
    <property type="evidence" value="ECO:0007669"/>
    <property type="project" value="UniProtKB-SubCell"/>
</dbReference>
<dbReference type="AlphaFoldDB" id="A0A2D3V1A2"/>
<dbReference type="SUPFAM" id="SSF53686">
    <property type="entry name" value="Tryptophan synthase beta subunit-like PLP-dependent enzymes"/>
    <property type="match status" value="1"/>
</dbReference>
<evidence type="ECO:0000256" key="2">
    <source>
        <dbReference type="ARBA" id="ARBA00004572"/>
    </source>
</evidence>
<dbReference type="InterPro" id="IPR001926">
    <property type="entry name" value="TrpB-like_PALP"/>
</dbReference>
<dbReference type="EC" id="2.5.1.47" evidence="4"/>
<comment type="catalytic activity">
    <reaction evidence="11">
        <text>O-acetyl-L-serine + hydrogen sulfide = L-cysteine + acetate</text>
        <dbReference type="Rhea" id="RHEA:14829"/>
        <dbReference type="ChEBI" id="CHEBI:29919"/>
        <dbReference type="ChEBI" id="CHEBI:30089"/>
        <dbReference type="ChEBI" id="CHEBI:35235"/>
        <dbReference type="ChEBI" id="CHEBI:58340"/>
        <dbReference type="EC" id="2.5.1.47"/>
    </reaction>
</comment>
<name>A0A2D3V1A2_9PEZI</name>
<dbReference type="GeneID" id="35600274"/>
<evidence type="ECO:0000256" key="6">
    <source>
        <dbReference type="ARBA" id="ARBA00022692"/>
    </source>
</evidence>
<comment type="subcellular location">
    <subcellularLocation>
        <location evidence="2">Mitochondrion outer membrane</location>
        <topology evidence="2">Single-pass membrane protein</topology>
    </subcellularLocation>
</comment>
<gene>
    <name evidence="17" type="ORF">RCC_05106</name>
</gene>
<dbReference type="EMBL" id="FJUY01000007">
    <property type="protein sequence ID" value="CZT19260.1"/>
    <property type="molecule type" value="Genomic_DNA"/>
</dbReference>
<evidence type="ECO:0000256" key="14">
    <source>
        <dbReference type="ARBA" id="ARBA00078545"/>
    </source>
</evidence>
<evidence type="ECO:0000256" key="15">
    <source>
        <dbReference type="ARBA" id="ARBA00079149"/>
    </source>
</evidence>
<sequence length="447" mass="48579">MALFADIWQRIWESVVDNRNKLTATGGFLLGIIATLGFKDFYPDLERAYQRTSRQHRRITRPSFGKPERLSLEDHENDLEKVVSSASNNAYEIREGVDGLIGNTPLIKLRALSEATGCEILAKAEFLNGAGNSPKDRVALSMINYAEEAGLLQPGRGDVVYEGTVGSTGISLAAVCRARGYKAHICMPSDVSTDKSDLLLKLGATVERVKPASIIDQNQFVNTARRRAQEHTDDPTREGRGFFADQFENTANYLAHELTTGPEIYSQCNGQLDAFVAGAGTGGTLSGVALALKPLLPEMKVVLADPQGSSLFNKIKYGVMFSPTEAEGTRRRHQVDSIVEGVGINRLTKNFEAGMHLIDDAIKVHDVDALAMARWLVEKEGLFVGASSAINLVAAARLAKQMGGGGQRIVTVICDSGSRHLSRFWKDIGEEGEVVELDDIIGDMKAV</sequence>
<keyword evidence="5" id="KW-0808">Transferase</keyword>
<evidence type="ECO:0000256" key="5">
    <source>
        <dbReference type="ARBA" id="ARBA00022679"/>
    </source>
</evidence>
<evidence type="ECO:0000256" key="3">
    <source>
        <dbReference type="ARBA" id="ARBA00007103"/>
    </source>
</evidence>
<dbReference type="FunFam" id="3.40.50.1100:FF:000096">
    <property type="entry name" value="Related to cysteine synthase"/>
    <property type="match status" value="1"/>
</dbReference>
<evidence type="ECO:0000313" key="18">
    <source>
        <dbReference type="Proteomes" id="UP000225277"/>
    </source>
</evidence>
<evidence type="ECO:0000256" key="13">
    <source>
        <dbReference type="ARBA" id="ARBA00078263"/>
    </source>
</evidence>
<organism evidence="17 18">
    <name type="scientific">Ramularia collo-cygni</name>
    <dbReference type="NCBI Taxonomy" id="112498"/>
    <lineage>
        <taxon>Eukaryota</taxon>
        <taxon>Fungi</taxon>
        <taxon>Dikarya</taxon>
        <taxon>Ascomycota</taxon>
        <taxon>Pezizomycotina</taxon>
        <taxon>Dothideomycetes</taxon>
        <taxon>Dothideomycetidae</taxon>
        <taxon>Mycosphaerellales</taxon>
        <taxon>Mycosphaerellaceae</taxon>
        <taxon>Ramularia</taxon>
    </lineage>
</organism>
<dbReference type="InterPro" id="IPR036052">
    <property type="entry name" value="TrpB-like_PALP_sf"/>
</dbReference>
<dbReference type="RefSeq" id="XP_023626150.1">
    <property type="nucleotide sequence ID" value="XM_023770382.1"/>
</dbReference>
<evidence type="ECO:0000313" key="17">
    <source>
        <dbReference type="EMBL" id="CZT19260.1"/>
    </source>
</evidence>
<dbReference type="STRING" id="112498.A0A2D3V1A2"/>
<accession>A0A2D3V1A2</accession>
<evidence type="ECO:0000256" key="12">
    <source>
        <dbReference type="ARBA" id="ARBA00072090"/>
    </source>
</evidence>
<evidence type="ECO:0000256" key="8">
    <source>
        <dbReference type="ARBA" id="ARBA00022989"/>
    </source>
</evidence>
<keyword evidence="8" id="KW-1133">Transmembrane helix</keyword>
<feature type="domain" description="Tryptophan synthase beta chain-like PALP" evidence="16">
    <location>
        <begin position="99"/>
        <end position="415"/>
    </location>
</feature>
<evidence type="ECO:0000256" key="4">
    <source>
        <dbReference type="ARBA" id="ARBA00012681"/>
    </source>
</evidence>
<evidence type="ECO:0000256" key="9">
    <source>
        <dbReference type="ARBA" id="ARBA00023128"/>
    </source>
</evidence>
<dbReference type="Gene3D" id="3.40.50.1100">
    <property type="match status" value="2"/>
</dbReference>
<keyword evidence="6" id="KW-0812">Transmembrane</keyword>
<dbReference type="PANTHER" id="PTHR10314">
    <property type="entry name" value="CYSTATHIONINE BETA-SYNTHASE"/>
    <property type="match status" value="1"/>
</dbReference>
<evidence type="ECO:0000259" key="16">
    <source>
        <dbReference type="Pfam" id="PF00291"/>
    </source>
</evidence>
<dbReference type="GO" id="GO:0004124">
    <property type="term" value="F:cysteine synthase activity"/>
    <property type="evidence" value="ECO:0007669"/>
    <property type="project" value="UniProtKB-EC"/>
</dbReference>
<protein>
    <recommendedName>
        <fullName evidence="12">Cysteine synthase 2</fullName>
        <ecNumber evidence="4">2.5.1.47</ecNumber>
    </recommendedName>
    <alternativeName>
        <fullName evidence="14">Cysteine synthase-like protein</fullName>
    </alternativeName>
    <alternativeName>
        <fullName evidence="13">O-acetylserine (thiol)-lyase 2</fullName>
    </alternativeName>
    <alternativeName>
        <fullName evidence="15">O-acetylserine sulfhydrylase 2</fullName>
    </alternativeName>
</protein>
<evidence type="ECO:0000256" key="1">
    <source>
        <dbReference type="ARBA" id="ARBA00001933"/>
    </source>
</evidence>
<keyword evidence="18" id="KW-1185">Reference proteome</keyword>
<dbReference type="CDD" id="cd01561">
    <property type="entry name" value="CBS_like"/>
    <property type="match status" value="1"/>
</dbReference>
<evidence type="ECO:0000256" key="7">
    <source>
        <dbReference type="ARBA" id="ARBA00022787"/>
    </source>
</evidence>